<evidence type="ECO:0000259" key="2">
    <source>
        <dbReference type="PROSITE" id="PS51272"/>
    </source>
</evidence>
<dbReference type="RefSeq" id="WP_133228244.1">
    <property type="nucleotide sequence ID" value="NZ_SMRT01000004.1"/>
</dbReference>
<evidence type="ECO:0000313" key="4">
    <source>
        <dbReference type="Proteomes" id="UP000295636"/>
    </source>
</evidence>
<keyword evidence="4" id="KW-1185">Reference proteome</keyword>
<dbReference type="Proteomes" id="UP000295636">
    <property type="component" value="Unassembled WGS sequence"/>
</dbReference>
<dbReference type="PROSITE" id="PS51272">
    <property type="entry name" value="SLH"/>
    <property type="match status" value="2"/>
</dbReference>
<dbReference type="AlphaFoldDB" id="A0A4R5KTD4"/>
<dbReference type="InterPro" id="IPR001119">
    <property type="entry name" value="SLH_dom"/>
</dbReference>
<feature type="domain" description="SLH" evidence="2">
    <location>
        <begin position="665"/>
        <end position="727"/>
    </location>
</feature>
<dbReference type="EMBL" id="SMRT01000004">
    <property type="protein sequence ID" value="TDF98285.1"/>
    <property type="molecule type" value="Genomic_DNA"/>
</dbReference>
<comment type="caution">
    <text evidence="3">The sequence shown here is derived from an EMBL/GenBank/DDBJ whole genome shotgun (WGS) entry which is preliminary data.</text>
</comment>
<reference evidence="3 4" key="1">
    <citation type="submission" date="2019-03" db="EMBL/GenBank/DDBJ databases">
        <title>This is whole genome sequence of Paenibacillus sp MS74 strain.</title>
        <authorList>
            <person name="Trinh H.N."/>
        </authorList>
    </citation>
    <scope>NUCLEOTIDE SEQUENCE [LARGE SCALE GENOMIC DNA]</scope>
    <source>
        <strain evidence="3 4">MS74</strain>
    </source>
</reference>
<protein>
    <submittedName>
        <fullName evidence="3">S-layer protein</fullName>
    </submittedName>
</protein>
<gene>
    <name evidence="3" type="ORF">E1757_12405</name>
</gene>
<evidence type="ECO:0000256" key="1">
    <source>
        <dbReference type="SAM" id="MobiDB-lite"/>
    </source>
</evidence>
<sequence length="793" mass="87380">MVIRKIGIAGIAGVMLLGSALPVSAMKPEIMDAAAVTSVQPAIDPAQAIGGEEAPVDTKINRERAIELAKQYVHVPDDYVLQGVGYQSSVIGYGYGSGRGVWSMSFNKQDQKRYYGSIHVSVDADTGKLQSFYINENNPDKKPVYPPKTDQEQAKRIALDFIAKMNPDIKNELAYYDTAQWSRKPLTGSVQYPLQYVRVVNGVPFPANALSVTVDEDGRIISYNMQWDPNLTFEKASNPINAEQAKEQFLKLAEPRLQYVIPYSVTGKTDLLVSYQMETFMVDAVSGEALLFNGEPRSSRSPNVPASDKPLAEKPKEPLKLTKEQAAEKAVKLLALPADAKLANASYQENHDPRTGQTSIQWDLSWSASGDKDGPMIHAAVDANTGAVLRYSKYDYRPAQAGAGQTDDSGKLGYDQLKEKAIAAVQKLLPMYAHELYLEQMADIPAVKMQMMPTHPFNFRRIVNGIQTDYESVSINLDRKTGDIQDYYSNLTSYPYPSEKPQVISEDKAKQALLSQFDIEQQYVLISKNGAGAIPYGIPIEKYNVMVAAGEIKPGQDAPKPETKLVYNLKPKSQFQNPVFLDAVSAEWKSRDTGEIVKEYIAPTDIEGHWAEQALKLMVDYQALDVVDGKTQPDGLITRGEMVKMLIASVNGGYSPMSAGAYAERAASFSDVAKDSKYFAYVENALDLNLIERSSDSFKPDATLSKSELADLIVRALGYRKLVQVDGLFAANATDLGDESTKGSIALVNALSIMPLEGGKFNPKEQVTRAQAATAFYKFLQVRSELQDTPMRY</sequence>
<dbReference type="Pfam" id="PF00395">
    <property type="entry name" value="SLH"/>
    <property type="match status" value="2"/>
</dbReference>
<feature type="domain" description="SLH" evidence="2">
    <location>
        <begin position="728"/>
        <end position="790"/>
    </location>
</feature>
<dbReference type="OrthoDB" id="2473368at2"/>
<feature type="region of interest" description="Disordered" evidence="1">
    <location>
        <begin position="293"/>
        <end position="319"/>
    </location>
</feature>
<dbReference type="Pfam" id="PF16244">
    <property type="entry name" value="DUF4901"/>
    <property type="match status" value="2"/>
</dbReference>
<name>A0A4R5KTD4_9BACL</name>
<evidence type="ECO:0000313" key="3">
    <source>
        <dbReference type="EMBL" id="TDF98285.1"/>
    </source>
</evidence>
<organism evidence="3 4">
    <name type="scientific">Paenibacillus piri</name>
    <dbReference type="NCBI Taxonomy" id="2547395"/>
    <lineage>
        <taxon>Bacteria</taxon>
        <taxon>Bacillati</taxon>
        <taxon>Bacillota</taxon>
        <taxon>Bacilli</taxon>
        <taxon>Bacillales</taxon>
        <taxon>Paenibacillaceae</taxon>
        <taxon>Paenibacillus</taxon>
    </lineage>
</organism>
<proteinExistence type="predicted"/>
<feature type="compositionally biased region" description="Basic and acidic residues" evidence="1">
    <location>
        <begin position="310"/>
        <end position="319"/>
    </location>
</feature>
<accession>A0A4R5KTD4</accession>
<dbReference type="InterPro" id="IPR032599">
    <property type="entry name" value="YcdB/YcdC_rep_domain"/>
</dbReference>